<evidence type="ECO:0000256" key="3">
    <source>
        <dbReference type="ARBA" id="ARBA00022475"/>
    </source>
</evidence>
<evidence type="ECO:0000313" key="10">
    <source>
        <dbReference type="Proteomes" id="UP000562045"/>
    </source>
</evidence>
<dbReference type="Gene3D" id="1.20.1720.10">
    <property type="entry name" value="Multidrug resistance protein D"/>
    <property type="match status" value="1"/>
</dbReference>
<feature type="transmembrane region" description="Helical" evidence="7">
    <location>
        <begin position="181"/>
        <end position="200"/>
    </location>
</feature>
<dbReference type="PROSITE" id="PS50850">
    <property type="entry name" value="MFS"/>
    <property type="match status" value="1"/>
</dbReference>
<name>A0A7Y9ZH67_9ACTN</name>
<proteinExistence type="predicted"/>
<dbReference type="InterPro" id="IPR036259">
    <property type="entry name" value="MFS_trans_sf"/>
</dbReference>
<evidence type="ECO:0000256" key="6">
    <source>
        <dbReference type="ARBA" id="ARBA00023136"/>
    </source>
</evidence>
<dbReference type="Pfam" id="PF07690">
    <property type="entry name" value="MFS_1"/>
    <property type="match status" value="2"/>
</dbReference>
<feature type="transmembrane region" description="Helical" evidence="7">
    <location>
        <begin position="149"/>
        <end position="169"/>
    </location>
</feature>
<feature type="transmembrane region" description="Helical" evidence="7">
    <location>
        <begin position="416"/>
        <end position="436"/>
    </location>
</feature>
<feature type="transmembrane region" description="Helical" evidence="7">
    <location>
        <begin position="279"/>
        <end position="303"/>
    </location>
</feature>
<evidence type="ECO:0000256" key="4">
    <source>
        <dbReference type="ARBA" id="ARBA00022692"/>
    </source>
</evidence>
<feature type="transmembrane region" description="Helical" evidence="7">
    <location>
        <begin position="212"/>
        <end position="229"/>
    </location>
</feature>
<keyword evidence="2" id="KW-0813">Transport</keyword>
<feature type="domain" description="Major facilitator superfamily (MFS) profile" evidence="8">
    <location>
        <begin position="26"/>
        <end position="482"/>
    </location>
</feature>
<evidence type="ECO:0000313" key="9">
    <source>
        <dbReference type="EMBL" id="NYI44780.1"/>
    </source>
</evidence>
<organism evidence="9 10">
    <name type="scientific">Nocardioides aromaticivorans</name>
    <dbReference type="NCBI Taxonomy" id="200618"/>
    <lineage>
        <taxon>Bacteria</taxon>
        <taxon>Bacillati</taxon>
        <taxon>Actinomycetota</taxon>
        <taxon>Actinomycetes</taxon>
        <taxon>Propionibacteriales</taxon>
        <taxon>Nocardioidaceae</taxon>
        <taxon>Nocardioides</taxon>
    </lineage>
</organism>
<dbReference type="EMBL" id="JACBZM010000001">
    <property type="protein sequence ID" value="NYI44780.1"/>
    <property type="molecule type" value="Genomic_DNA"/>
</dbReference>
<feature type="transmembrane region" description="Helical" evidence="7">
    <location>
        <begin position="352"/>
        <end position="371"/>
    </location>
</feature>
<dbReference type="InterPro" id="IPR020846">
    <property type="entry name" value="MFS_dom"/>
</dbReference>
<keyword evidence="6 7" id="KW-0472">Membrane</keyword>
<gene>
    <name evidence="9" type="ORF">BJ993_001860</name>
</gene>
<evidence type="ECO:0000259" key="8">
    <source>
        <dbReference type="PROSITE" id="PS50850"/>
    </source>
</evidence>
<dbReference type="PANTHER" id="PTHR42718">
    <property type="entry name" value="MAJOR FACILITATOR SUPERFAMILY MULTIDRUG TRANSPORTER MFSC"/>
    <property type="match status" value="1"/>
</dbReference>
<reference evidence="9 10" key="1">
    <citation type="submission" date="2020-07" db="EMBL/GenBank/DDBJ databases">
        <title>Sequencing the genomes of 1000 actinobacteria strains.</title>
        <authorList>
            <person name="Klenk H.-P."/>
        </authorList>
    </citation>
    <scope>NUCLEOTIDE SEQUENCE [LARGE SCALE GENOMIC DNA]</scope>
    <source>
        <strain evidence="9 10">DSM 15131</strain>
    </source>
</reference>
<evidence type="ECO:0000256" key="2">
    <source>
        <dbReference type="ARBA" id="ARBA00022448"/>
    </source>
</evidence>
<accession>A0A7Y9ZH67</accession>
<dbReference type="GO" id="GO:0005886">
    <property type="term" value="C:plasma membrane"/>
    <property type="evidence" value="ECO:0007669"/>
    <property type="project" value="UniProtKB-SubCell"/>
</dbReference>
<feature type="transmembrane region" description="Helical" evidence="7">
    <location>
        <begin position="61"/>
        <end position="80"/>
    </location>
</feature>
<feature type="transmembrane region" description="Helical" evidence="7">
    <location>
        <begin position="235"/>
        <end position="259"/>
    </location>
</feature>
<feature type="transmembrane region" description="Helical" evidence="7">
    <location>
        <begin position="377"/>
        <end position="404"/>
    </location>
</feature>
<keyword evidence="5 7" id="KW-1133">Transmembrane helix</keyword>
<dbReference type="SUPFAM" id="SSF103473">
    <property type="entry name" value="MFS general substrate transporter"/>
    <property type="match status" value="1"/>
</dbReference>
<feature type="transmembrane region" description="Helical" evidence="7">
    <location>
        <begin position="25"/>
        <end position="49"/>
    </location>
</feature>
<protein>
    <submittedName>
        <fullName evidence="9">MFS family permease</fullName>
    </submittedName>
</protein>
<sequence length="489" mass="49577">MTSTLDPATSVEAPSASGPATYSRLVLPAMAANVFLLSLIQTVVVPALPLIGQQLSVSATTVGWVATATMLTASAVTPLFGRLGDVFGNRRVILVVLALTLVGSVLAAVGDSIAVLLAGRVLQGASFGLFPLAISVLRQELPLARLHHGMSIAATALGFGSGFALVATGVLTNNGGDYHRIFWLTVAASALMLVLSAIALPRRAGRGGRVDYLGALVLGAGLVALLLPVSQGHEWGWTAPTTLALFGLAVVVLLAFGVLQSRTEQPLIALSLLSHRPVLATNLASLFVGYGMFSVFLGATYFVQAPAALAGYGFDASVLRTSIEFMLPGTLLAIPLGPISGHLVGRYGARPVLLSATVLGVASMASLALFHDHSAEFIGALVAGNAAIAVAYAAMPALLVRYVAPHDTGIANSVNSIMRTVGGAIGSAIVITILAASAETVATPIGPVSLPTEGAYTAAFALGAGAFALAALLAALGFRNAEPHEVAAA</sequence>
<comment type="caution">
    <text evidence="9">The sequence shown here is derived from an EMBL/GenBank/DDBJ whole genome shotgun (WGS) entry which is preliminary data.</text>
</comment>
<comment type="subcellular location">
    <subcellularLocation>
        <location evidence="1">Cell membrane</location>
        <topology evidence="1">Multi-pass membrane protein</topology>
    </subcellularLocation>
</comment>
<dbReference type="PANTHER" id="PTHR42718:SF46">
    <property type="entry name" value="BLR6921 PROTEIN"/>
    <property type="match status" value="1"/>
</dbReference>
<dbReference type="Proteomes" id="UP000562045">
    <property type="component" value="Unassembled WGS sequence"/>
</dbReference>
<dbReference type="Gene3D" id="1.20.1250.20">
    <property type="entry name" value="MFS general substrate transporter like domains"/>
    <property type="match status" value="1"/>
</dbReference>
<dbReference type="RefSeq" id="WP_179648546.1">
    <property type="nucleotide sequence ID" value="NZ_JACBZM010000001.1"/>
</dbReference>
<feature type="transmembrane region" description="Helical" evidence="7">
    <location>
        <begin position="115"/>
        <end position="137"/>
    </location>
</feature>
<dbReference type="InterPro" id="IPR011701">
    <property type="entry name" value="MFS"/>
</dbReference>
<feature type="transmembrane region" description="Helical" evidence="7">
    <location>
        <begin position="92"/>
        <end position="109"/>
    </location>
</feature>
<evidence type="ECO:0000256" key="5">
    <source>
        <dbReference type="ARBA" id="ARBA00022989"/>
    </source>
</evidence>
<keyword evidence="3" id="KW-1003">Cell membrane</keyword>
<dbReference type="GO" id="GO:0022857">
    <property type="term" value="F:transmembrane transporter activity"/>
    <property type="evidence" value="ECO:0007669"/>
    <property type="project" value="InterPro"/>
</dbReference>
<dbReference type="AlphaFoldDB" id="A0A7Y9ZH67"/>
<keyword evidence="4 7" id="KW-0812">Transmembrane</keyword>
<evidence type="ECO:0000256" key="1">
    <source>
        <dbReference type="ARBA" id="ARBA00004651"/>
    </source>
</evidence>
<evidence type="ECO:0000256" key="7">
    <source>
        <dbReference type="SAM" id="Phobius"/>
    </source>
</evidence>
<feature type="transmembrane region" description="Helical" evidence="7">
    <location>
        <begin position="323"/>
        <end position="345"/>
    </location>
</feature>
<feature type="transmembrane region" description="Helical" evidence="7">
    <location>
        <begin position="456"/>
        <end position="478"/>
    </location>
</feature>